<evidence type="ECO:0000256" key="6">
    <source>
        <dbReference type="ARBA" id="ARBA00023027"/>
    </source>
</evidence>
<protein>
    <submittedName>
        <fullName evidence="10">sn-glycerol-1-phosphate dehydrogenase</fullName>
    </submittedName>
</protein>
<dbReference type="Pfam" id="PF13685">
    <property type="entry name" value="Fe-ADH_2"/>
    <property type="match status" value="1"/>
</dbReference>
<dbReference type="PANTHER" id="PTHR43616:SF5">
    <property type="entry name" value="GLYCEROL DEHYDROGENASE 1"/>
    <property type="match status" value="1"/>
</dbReference>
<gene>
    <name evidence="10" type="ORF">D7Z54_12225</name>
</gene>
<evidence type="ECO:0000256" key="5">
    <source>
        <dbReference type="ARBA" id="ARBA00023002"/>
    </source>
</evidence>
<dbReference type="GO" id="GO:0008654">
    <property type="term" value="P:phospholipid biosynthetic process"/>
    <property type="evidence" value="ECO:0007669"/>
    <property type="project" value="UniProtKB-KW"/>
</dbReference>
<comment type="caution">
    <text evidence="10">The sequence shown here is derived from an EMBL/GenBank/DDBJ whole genome shotgun (WGS) entry which is preliminary data.</text>
</comment>
<dbReference type="GO" id="GO:0046872">
    <property type="term" value="F:metal ion binding"/>
    <property type="evidence" value="ECO:0007669"/>
    <property type="project" value="UniProtKB-KW"/>
</dbReference>
<dbReference type="InterPro" id="IPR032837">
    <property type="entry name" value="G1PDH"/>
</dbReference>
<keyword evidence="3" id="KW-0479">Metal-binding</keyword>
<evidence type="ECO:0000313" key="10">
    <source>
        <dbReference type="EMBL" id="RSL33068.1"/>
    </source>
</evidence>
<dbReference type="AlphaFoldDB" id="A0A428N416"/>
<dbReference type="OrthoDB" id="9763580at2"/>
<dbReference type="PANTHER" id="PTHR43616">
    <property type="entry name" value="GLYCEROL DEHYDROGENASE"/>
    <property type="match status" value="1"/>
</dbReference>
<evidence type="ECO:0000256" key="9">
    <source>
        <dbReference type="ARBA" id="ARBA00023264"/>
    </source>
</evidence>
<evidence type="ECO:0000313" key="11">
    <source>
        <dbReference type="Proteomes" id="UP000275076"/>
    </source>
</evidence>
<keyword evidence="9" id="KW-1208">Phospholipid metabolism</keyword>
<dbReference type="Proteomes" id="UP000275076">
    <property type="component" value="Unassembled WGS sequence"/>
</dbReference>
<accession>A0A428N416</accession>
<evidence type="ECO:0000256" key="8">
    <source>
        <dbReference type="ARBA" id="ARBA00023209"/>
    </source>
</evidence>
<dbReference type="Gene3D" id="1.20.1090.10">
    <property type="entry name" value="Dehydroquinate synthase-like - alpha domain"/>
    <property type="match status" value="1"/>
</dbReference>
<dbReference type="Gene3D" id="3.40.50.1970">
    <property type="match status" value="1"/>
</dbReference>
<keyword evidence="2" id="KW-0444">Lipid biosynthesis</keyword>
<evidence type="ECO:0000256" key="3">
    <source>
        <dbReference type="ARBA" id="ARBA00022723"/>
    </source>
</evidence>
<keyword evidence="6" id="KW-0520">NAD</keyword>
<keyword evidence="4" id="KW-0521">NADP</keyword>
<dbReference type="CDD" id="cd08175">
    <property type="entry name" value="G1PDH"/>
    <property type="match status" value="1"/>
</dbReference>
<keyword evidence="11" id="KW-1185">Reference proteome</keyword>
<organism evidence="10 11">
    <name type="scientific">Salibacterium salarium</name>
    <dbReference type="NCBI Taxonomy" id="284579"/>
    <lineage>
        <taxon>Bacteria</taxon>
        <taxon>Bacillati</taxon>
        <taxon>Bacillota</taxon>
        <taxon>Bacilli</taxon>
        <taxon>Bacillales</taxon>
        <taxon>Bacillaceae</taxon>
    </lineage>
</organism>
<proteinExistence type="predicted"/>
<dbReference type="RefSeq" id="WP_125556132.1">
    <property type="nucleotide sequence ID" value="NZ_RBVX01000010.1"/>
</dbReference>
<name>A0A428N416_9BACI</name>
<reference evidence="10 11" key="1">
    <citation type="submission" date="2018-10" db="EMBL/GenBank/DDBJ databases">
        <title>Draft genome sequence of Bacillus salarius IM0101, isolated from a hypersaline soil in Inner Mongolia, China.</title>
        <authorList>
            <person name="Yamprayoonswat W."/>
            <person name="Boonvisut S."/>
            <person name="Jumpathong W."/>
            <person name="Sittihan S."/>
            <person name="Ruangsuj P."/>
            <person name="Wanthongcharoen S."/>
            <person name="Thongpramul N."/>
            <person name="Pimmason S."/>
            <person name="Yu B."/>
            <person name="Yasawong M."/>
        </authorList>
    </citation>
    <scope>NUCLEOTIDE SEQUENCE [LARGE SCALE GENOMIC DNA]</scope>
    <source>
        <strain evidence="10 11">IM0101</strain>
    </source>
</reference>
<dbReference type="GO" id="GO:0016614">
    <property type="term" value="F:oxidoreductase activity, acting on CH-OH group of donors"/>
    <property type="evidence" value="ECO:0007669"/>
    <property type="project" value="InterPro"/>
</dbReference>
<evidence type="ECO:0000256" key="4">
    <source>
        <dbReference type="ARBA" id="ARBA00022857"/>
    </source>
</evidence>
<evidence type="ECO:0000256" key="2">
    <source>
        <dbReference type="ARBA" id="ARBA00022516"/>
    </source>
</evidence>
<dbReference type="InterPro" id="IPR016205">
    <property type="entry name" value="Glycerol_DH"/>
</dbReference>
<keyword evidence="1" id="KW-0963">Cytoplasm</keyword>
<keyword evidence="7" id="KW-0443">Lipid metabolism</keyword>
<dbReference type="SUPFAM" id="SSF56796">
    <property type="entry name" value="Dehydroquinate synthase-like"/>
    <property type="match status" value="1"/>
</dbReference>
<dbReference type="EMBL" id="RBVX01000010">
    <property type="protein sequence ID" value="RSL33068.1"/>
    <property type="molecule type" value="Genomic_DNA"/>
</dbReference>
<evidence type="ECO:0000256" key="7">
    <source>
        <dbReference type="ARBA" id="ARBA00023098"/>
    </source>
</evidence>
<keyword evidence="5" id="KW-0560">Oxidoreductase</keyword>
<evidence type="ECO:0000256" key="1">
    <source>
        <dbReference type="ARBA" id="ARBA00022490"/>
    </source>
</evidence>
<keyword evidence="8" id="KW-0594">Phospholipid biosynthesis</keyword>
<sequence length="400" mass="44564">MFNNDLISKLQEECLSGHPIPIDHIEVKRDSLRHIPGFIKEKEYNKVMLIADTNTKKAAGQSLIDFLNKADIDSEIMVLPEDRHGHVIANEETVMQVFVNTPASIDCFIAVGAGTIHDITRFVSGKMKVPFISVPTAASVDGFTSKGAPLILKGAKRTIQASNPIAVFADLKVLQEAPREMTAAGLGDMIGKVTSILDWRISYLIGGEPYNELASDITKQALMECINHIDQIGRNEEYGLDVLMEGLIHSGLVMLVLDHSRPASGAEHHLSHYWEMDLLQKDEKQLLHGAKVGVATAIISDLYKEYFKISDLLRLSDHPDWNERWKEHGPAIQQEINSIPSSDRIKGWIQKAGGPVVPKELGLSDELVQESLNKAYHLRDRCTGLKLINYSRKQDLTYCI</sequence>